<feature type="repeat" description="ANK" evidence="3">
    <location>
        <begin position="258"/>
        <end position="290"/>
    </location>
</feature>
<evidence type="ECO:0000313" key="5">
    <source>
        <dbReference type="EMBL" id="KAJ4245480.1"/>
    </source>
</evidence>
<proteinExistence type="predicted"/>
<reference evidence="5" key="1">
    <citation type="submission" date="2022-09" db="EMBL/GenBank/DDBJ databases">
        <title>Fusarium specimens isolated from Avocado Roots.</title>
        <authorList>
            <person name="Stajich J."/>
            <person name="Roper C."/>
            <person name="Heimlech-Rivalta G."/>
        </authorList>
    </citation>
    <scope>NUCLEOTIDE SEQUENCE</scope>
    <source>
        <strain evidence="5">CF00136</strain>
    </source>
</reference>
<gene>
    <name evidence="5" type="ORF">NW762_013989</name>
</gene>
<evidence type="ECO:0000256" key="3">
    <source>
        <dbReference type="PROSITE-ProRule" id="PRU00023"/>
    </source>
</evidence>
<keyword evidence="1" id="KW-0677">Repeat</keyword>
<accession>A0A9W8RJJ3</accession>
<dbReference type="Pfam" id="PF12796">
    <property type="entry name" value="Ank_2"/>
    <property type="match status" value="2"/>
</dbReference>
<feature type="region of interest" description="Disordered" evidence="4">
    <location>
        <begin position="359"/>
        <end position="385"/>
    </location>
</feature>
<sequence>MSFDDAVIVLAPPEVNSPSIDETHSKAPTDELADGTIKGIRDVKGKPDPLLFLEIVQQMAKDDELARHIGLGRLCACLKKDRTNINAANDSGETALQVAIDKGLSDAALVLIAFGANVSAKDKDGQQPLHIACLKGNKAIAEVLLTEGANIDARNHKQVTPLDEACWKGHIDVVDLLLTKGADVLVEDVDGWSPLYSASLYDRKDVVQRLLKKDKSNINHIVPLNGWNALHIAIHNDCENVASHLIERGVMLNTRDNDGWTALHLAIRSGHRNIVSQLLEEGPAIDIRDDQDWTALHYASWFADGAMVNELLEKGAMKMIDWGDEEDRTALHLAINLLLDKKARIDVRDKNGNTALHLAAGDHDAINSQPDSGQSSGTPSTKKNASQSAVVQLLLDAGADPTVTNNDTKTPIDIIMTRDDPGSFQGLLIHLCRRAHSTEKIQQPSASRSLGLDELLVREEFAPLLSRVIHQSIRSQATNETLETALTMVLDIVEDWKKVEIALVAYRRLSSKFLAQRKIEIDPEFLKGCRKSTKKPRPEKSNNIEQSEPKQTDLKDRSLVTLNDIRDILRDPPYSQLYRYDHSEFKIPEAEKGTKTLLERFETSVVQFHRCSERARAVRRYRSAKEMIYGDGPTKTTQVAMESLEKWGQNNTSRPKFIWVHLPANNMVWMKDLLVRIVKEEGYKAEQYYELESFFQNSWTQTSGCEPSSRTMKPCVVRRQRDPAKRQSSKKKRWSIRASAVYMPYFGFSTQRKEHASLRDDQERSTAYDELLQVYKEQFINGPLTLDEWYYDSAEDGGSLEDRISHSKQQVVTEFFDEQKRSEENAQNKTAKKASTVEREDKEVKDNDPDDPDQWTLLRVNHIWIWVVANKWVISASSCSLDDTHDSLVERILDDFRKRTEFGGKESQPASAEGMSKMIVDHCVAAYERKPRSGLKTSIGQMCSNYINRIERDEVEYFKRLRLSRTAASDTQPLKFSAKDSLNSTELAEKLLCDINNIQNNLKMLRSVAQSQKKVQRDLAGKQVKDAELSADYVENNIIDMDTIADRVRSAAYQE</sequence>
<dbReference type="Gene3D" id="1.25.40.20">
    <property type="entry name" value="Ankyrin repeat-containing domain"/>
    <property type="match status" value="3"/>
</dbReference>
<dbReference type="SUPFAM" id="SSF48403">
    <property type="entry name" value="Ankyrin repeat"/>
    <property type="match status" value="1"/>
</dbReference>
<evidence type="ECO:0000256" key="4">
    <source>
        <dbReference type="SAM" id="MobiDB-lite"/>
    </source>
</evidence>
<dbReference type="InterPro" id="IPR036770">
    <property type="entry name" value="Ankyrin_rpt-contain_sf"/>
</dbReference>
<dbReference type="PRINTS" id="PR01415">
    <property type="entry name" value="ANKYRIN"/>
</dbReference>
<dbReference type="PROSITE" id="PS50297">
    <property type="entry name" value="ANK_REP_REGION"/>
    <property type="match status" value="5"/>
</dbReference>
<feature type="compositionally biased region" description="Basic and acidic residues" evidence="4">
    <location>
        <begin position="835"/>
        <end position="847"/>
    </location>
</feature>
<feature type="compositionally biased region" description="Polar residues" evidence="4">
    <location>
        <begin position="366"/>
        <end position="385"/>
    </location>
</feature>
<dbReference type="EMBL" id="JAOQAZ010000046">
    <property type="protein sequence ID" value="KAJ4245480.1"/>
    <property type="molecule type" value="Genomic_DNA"/>
</dbReference>
<keyword evidence="6" id="KW-1185">Reference proteome</keyword>
<organism evidence="5 6">
    <name type="scientific">Fusarium torreyae</name>
    <dbReference type="NCBI Taxonomy" id="1237075"/>
    <lineage>
        <taxon>Eukaryota</taxon>
        <taxon>Fungi</taxon>
        <taxon>Dikarya</taxon>
        <taxon>Ascomycota</taxon>
        <taxon>Pezizomycotina</taxon>
        <taxon>Sordariomycetes</taxon>
        <taxon>Hypocreomycetidae</taxon>
        <taxon>Hypocreales</taxon>
        <taxon>Nectriaceae</taxon>
        <taxon>Fusarium</taxon>
    </lineage>
</organism>
<dbReference type="OrthoDB" id="341259at2759"/>
<feature type="repeat" description="ANK" evidence="3">
    <location>
        <begin position="157"/>
        <end position="189"/>
    </location>
</feature>
<dbReference type="PANTHER" id="PTHR24198:SF165">
    <property type="entry name" value="ANKYRIN REPEAT-CONTAINING PROTEIN-RELATED"/>
    <property type="match status" value="1"/>
</dbReference>
<feature type="region of interest" description="Disordered" evidence="4">
    <location>
        <begin position="818"/>
        <end position="852"/>
    </location>
</feature>
<dbReference type="AlphaFoldDB" id="A0A9W8RJJ3"/>
<name>A0A9W8RJJ3_9HYPO</name>
<dbReference type="InterPro" id="IPR002110">
    <property type="entry name" value="Ankyrin_rpt"/>
</dbReference>
<evidence type="ECO:0000256" key="2">
    <source>
        <dbReference type="ARBA" id="ARBA00023043"/>
    </source>
</evidence>
<feature type="region of interest" description="Disordered" evidence="4">
    <location>
        <begin position="530"/>
        <end position="556"/>
    </location>
</feature>
<feature type="repeat" description="ANK" evidence="3">
    <location>
        <begin position="91"/>
        <end position="123"/>
    </location>
</feature>
<feature type="compositionally biased region" description="Basic and acidic residues" evidence="4">
    <location>
        <begin position="536"/>
        <end position="556"/>
    </location>
</feature>
<comment type="caution">
    <text evidence="5">The sequence shown here is derived from an EMBL/GenBank/DDBJ whole genome shotgun (WGS) entry which is preliminary data.</text>
</comment>
<dbReference type="PROSITE" id="PS50088">
    <property type="entry name" value="ANK_REPEAT"/>
    <property type="match status" value="5"/>
</dbReference>
<protein>
    <recommendedName>
        <fullName evidence="7">Ankyrin repeat protein</fullName>
    </recommendedName>
</protein>
<dbReference type="PANTHER" id="PTHR24198">
    <property type="entry name" value="ANKYRIN REPEAT AND PROTEIN KINASE DOMAIN-CONTAINING PROTEIN"/>
    <property type="match status" value="1"/>
</dbReference>
<evidence type="ECO:0000256" key="1">
    <source>
        <dbReference type="ARBA" id="ARBA00022737"/>
    </source>
</evidence>
<dbReference type="SMART" id="SM00248">
    <property type="entry name" value="ANK"/>
    <property type="match status" value="9"/>
</dbReference>
<evidence type="ECO:0000313" key="6">
    <source>
        <dbReference type="Proteomes" id="UP001152049"/>
    </source>
</evidence>
<keyword evidence="2 3" id="KW-0040">ANK repeat</keyword>
<dbReference type="Proteomes" id="UP001152049">
    <property type="component" value="Unassembled WGS sequence"/>
</dbReference>
<evidence type="ECO:0008006" key="7">
    <source>
        <dbReference type="Google" id="ProtNLM"/>
    </source>
</evidence>
<feature type="repeat" description="ANK" evidence="3">
    <location>
        <begin position="225"/>
        <end position="257"/>
    </location>
</feature>
<feature type="repeat" description="ANK" evidence="3">
    <location>
        <begin position="124"/>
        <end position="156"/>
    </location>
</feature>